<dbReference type="Pfam" id="PF00111">
    <property type="entry name" value="Fer2"/>
    <property type="match status" value="1"/>
</dbReference>
<dbReference type="InterPro" id="IPR017938">
    <property type="entry name" value="Riboflavin_synthase-like_b-brl"/>
</dbReference>
<dbReference type="InterPro" id="IPR012675">
    <property type="entry name" value="Beta-grasp_dom_sf"/>
</dbReference>
<organism evidence="2 3">
    <name type="scientific">Acinetobacter gandensis</name>
    <dbReference type="NCBI Taxonomy" id="1443941"/>
    <lineage>
        <taxon>Bacteria</taxon>
        <taxon>Pseudomonadati</taxon>
        <taxon>Pseudomonadota</taxon>
        <taxon>Gammaproteobacteria</taxon>
        <taxon>Moraxellales</taxon>
        <taxon>Moraxellaceae</taxon>
        <taxon>Acinetobacter</taxon>
    </lineage>
</organism>
<dbReference type="EMBL" id="LZDS01000028">
    <property type="protein sequence ID" value="OBX27712.1"/>
    <property type="molecule type" value="Genomic_DNA"/>
</dbReference>
<feature type="domain" description="FAD-binding FR-type" evidence="1">
    <location>
        <begin position="29"/>
        <end position="129"/>
    </location>
</feature>
<proteinExistence type="predicted"/>
<dbReference type="PROSITE" id="PS51384">
    <property type="entry name" value="FAD_FR"/>
    <property type="match status" value="1"/>
</dbReference>
<sequence length="339" mass="38018">MTTMNYKPEWIREDFIDFIAEKFDAIWAYKKVKAQLVTQRKIGQEFYELSFQPNHNFNAQQYIPGQCVLVTVVHAGVRHQRSYSIVEINPQGHVVIAVKKQGKVSNVLSQLRQGDIVELSQPQGDFALTSSADKPVLLLASGSGITSIFALLKQLASQNRIVDLIYFSRDDAYYSQIKALIEKSKNLNFHAVNTLKTPMHLSKELLQHMVPNYVERETYACGANAMMQSIQQIYAEQGLLNQLKTEFFQLQVDETVEAQAVTFSLAQQDFMATGNLLESAERAGLKPAHGCRMGICNTCSCTKQQGSVKNLLTGEIDHANNTQIKLCISQAISPVRIQL</sequence>
<gene>
    <name evidence="2" type="ORF">A9J31_08495</name>
</gene>
<dbReference type="SUPFAM" id="SSF54292">
    <property type="entry name" value="2Fe-2S ferredoxin-like"/>
    <property type="match status" value="1"/>
</dbReference>
<dbReference type="InterPro" id="IPR050415">
    <property type="entry name" value="MRET"/>
</dbReference>
<comment type="caution">
    <text evidence="2">The sequence shown here is derived from an EMBL/GenBank/DDBJ whole genome shotgun (WGS) entry which is preliminary data.</text>
</comment>
<accession>A0A1A7RAH4</accession>
<dbReference type="GO" id="GO:0051536">
    <property type="term" value="F:iron-sulfur cluster binding"/>
    <property type="evidence" value="ECO:0007669"/>
    <property type="project" value="InterPro"/>
</dbReference>
<name>A0A1A7RAH4_9GAMM</name>
<dbReference type="PANTHER" id="PTHR47354">
    <property type="entry name" value="NADH OXIDOREDUCTASE HCR"/>
    <property type="match status" value="1"/>
</dbReference>
<evidence type="ECO:0000313" key="3">
    <source>
        <dbReference type="Proteomes" id="UP000185753"/>
    </source>
</evidence>
<dbReference type="Pfam" id="PF00970">
    <property type="entry name" value="FAD_binding_6"/>
    <property type="match status" value="1"/>
</dbReference>
<evidence type="ECO:0000259" key="1">
    <source>
        <dbReference type="PROSITE" id="PS51384"/>
    </source>
</evidence>
<dbReference type="Gene3D" id="3.10.20.30">
    <property type="match status" value="1"/>
</dbReference>
<dbReference type="InterPro" id="IPR039261">
    <property type="entry name" value="FNR_nucleotide-bd"/>
</dbReference>
<dbReference type="InterPro" id="IPR008333">
    <property type="entry name" value="Cbr1-like_FAD-bd_dom"/>
</dbReference>
<dbReference type="InterPro" id="IPR036010">
    <property type="entry name" value="2Fe-2S_ferredoxin-like_sf"/>
</dbReference>
<dbReference type="SUPFAM" id="SSF63380">
    <property type="entry name" value="Riboflavin synthase domain-like"/>
    <property type="match status" value="1"/>
</dbReference>
<dbReference type="AlphaFoldDB" id="A0A1A7RAH4"/>
<reference evidence="3" key="1">
    <citation type="submission" date="2016-06" db="EMBL/GenBank/DDBJ databases">
        <authorList>
            <person name="Radolfova-Krizova L."/>
            <person name="Nemec A."/>
        </authorList>
    </citation>
    <scope>NUCLEOTIDE SEQUENCE [LARGE SCALE GENOMIC DNA]</scope>
    <source>
        <strain evidence="3">ANC 4275</strain>
    </source>
</reference>
<dbReference type="InterPro" id="IPR001041">
    <property type="entry name" value="2Fe-2S_ferredoxin-type"/>
</dbReference>
<dbReference type="Proteomes" id="UP000185753">
    <property type="component" value="Unassembled WGS sequence"/>
</dbReference>
<dbReference type="SUPFAM" id="SSF52343">
    <property type="entry name" value="Ferredoxin reductase-like, C-terminal NADP-linked domain"/>
    <property type="match status" value="1"/>
</dbReference>
<dbReference type="STRING" id="1443941.A9J31_08495"/>
<dbReference type="CDD" id="cd00207">
    <property type="entry name" value="fer2"/>
    <property type="match status" value="1"/>
</dbReference>
<dbReference type="InterPro" id="IPR017927">
    <property type="entry name" value="FAD-bd_FR_type"/>
</dbReference>
<dbReference type="GO" id="GO:0016491">
    <property type="term" value="F:oxidoreductase activity"/>
    <property type="evidence" value="ECO:0007669"/>
    <property type="project" value="InterPro"/>
</dbReference>
<dbReference type="PANTHER" id="PTHR47354:SF3">
    <property type="entry name" value="OXIDOREDUCTASE-RELATED"/>
    <property type="match status" value="1"/>
</dbReference>
<keyword evidence="3" id="KW-1185">Reference proteome</keyword>
<evidence type="ECO:0000313" key="2">
    <source>
        <dbReference type="EMBL" id="OBX27712.1"/>
    </source>
</evidence>
<protein>
    <submittedName>
        <fullName evidence="2">Oxidoreductase</fullName>
    </submittedName>
</protein>
<dbReference type="RefSeq" id="WP_067766521.1">
    <property type="nucleotide sequence ID" value="NZ_LZDS01000028.1"/>
</dbReference>
<dbReference type="Gene3D" id="2.40.30.10">
    <property type="entry name" value="Translation factors"/>
    <property type="match status" value="1"/>
</dbReference>
<dbReference type="Gene3D" id="3.40.50.80">
    <property type="entry name" value="Nucleotide-binding domain of ferredoxin-NADP reductase (FNR) module"/>
    <property type="match status" value="1"/>
</dbReference>